<proteinExistence type="predicted"/>
<dbReference type="InterPro" id="IPR046163">
    <property type="entry name" value="DUF6165"/>
</dbReference>
<reference evidence="1" key="1">
    <citation type="journal article" date="2020" name="Nature">
        <title>Giant virus diversity and host interactions through global metagenomics.</title>
        <authorList>
            <person name="Schulz F."/>
            <person name="Roux S."/>
            <person name="Paez-Espino D."/>
            <person name="Jungbluth S."/>
            <person name="Walsh D.A."/>
            <person name="Denef V.J."/>
            <person name="McMahon K.D."/>
            <person name="Konstantinidis K.T."/>
            <person name="Eloe-Fadrosh E.A."/>
            <person name="Kyrpides N.C."/>
            <person name="Woyke T."/>
        </authorList>
    </citation>
    <scope>NUCLEOTIDE SEQUENCE</scope>
    <source>
        <strain evidence="1">GVMAG-S-1101172-89</strain>
    </source>
</reference>
<protein>
    <submittedName>
        <fullName evidence="1">Uncharacterized protein</fullName>
    </submittedName>
</protein>
<dbReference type="AlphaFoldDB" id="A0A6C0K569"/>
<name>A0A6C0K569_9ZZZZ</name>
<evidence type="ECO:0000313" key="1">
    <source>
        <dbReference type="EMBL" id="QHU12859.1"/>
    </source>
</evidence>
<organism evidence="1">
    <name type="scientific">viral metagenome</name>
    <dbReference type="NCBI Taxonomy" id="1070528"/>
    <lineage>
        <taxon>unclassified sequences</taxon>
        <taxon>metagenomes</taxon>
        <taxon>organismal metagenomes</taxon>
    </lineage>
</organism>
<dbReference type="EMBL" id="MN740810">
    <property type="protein sequence ID" value="QHU12859.1"/>
    <property type="molecule type" value="Genomic_DNA"/>
</dbReference>
<accession>A0A6C0K569</accession>
<sequence length="218" mass="25123">MTTDSVFLPVSLGEAIDKLTILEIKQENIKDRRRNDVELEYNLLLERLGPHVGQHGALYNSMKKVNRLIWDYMDLLRDGNMNDQDYLALCRKTVDYNDIRFRIKNKINYAAGSALKEQKGYKINSVLIEICEGPDTENFVAPIRYYSFLYDQVIIQCGEYCGGLRDAFKDDPTIIFRIGVASESAQFKARFSFPKGHHSAEEILAIFRVDQKALEELL</sequence>
<dbReference type="Pfam" id="PF19662">
    <property type="entry name" value="DUF6165"/>
    <property type="match status" value="1"/>
</dbReference>